<evidence type="ECO:0000313" key="1">
    <source>
        <dbReference type="EMBL" id="ABL01326.1"/>
    </source>
</evidence>
<dbReference type="OrthoDB" id="9840334at2"/>
<evidence type="ECO:0000313" key="2">
    <source>
        <dbReference type="Proteomes" id="UP000006732"/>
    </source>
</evidence>
<dbReference type="RefSeq" id="WP_011733845.1">
    <property type="nucleotide sequence ID" value="NC_008607.1"/>
</dbReference>
<dbReference type="HOGENOM" id="CLU_1633816_0_0_7"/>
<sequence length="162" mass="19092">MSQQSLFITTPLPVSTIQPPSLISLSYRVAAEKVAMWEIQHRFKTEVFVSSRPKEDKWHLTSNEFWYWDRIIESGKSYMVGDIPTQEYLRKFSSPLSKWQKLAYVWAIENPDSILDVETSRHEWQVYTRGEYVEFSLPHQDKGGERNYVTRNGKTKVLVNED</sequence>
<keyword evidence="1" id="KW-0614">Plasmid</keyword>
<keyword evidence="2" id="KW-1185">Reference proteome</keyword>
<dbReference type="Proteomes" id="UP000006732">
    <property type="component" value="Plasmid pPRO1"/>
</dbReference>
<dbReference type="KEGG" id="ppd:Ppro_3735"/>
<gene>
    <name evidence="1" type="ordered locus">Ppro_3735</name>
</gene>
<geneLocation type="plasmid" evidence="1 2">
    <name>pPRO1</name>
</geneLocation>
<dbReference type="eggNOG" id="ENOG502ZM19">
    <property type="taxonomic scope" value="Bacteria"/>
</dbReference>
<protein>
    <submittedName>
        <fullName evidence="1">Uncharacterized protein</fullName>
    </submittedName>
</protein>
<dbReference type="EMBL" id="CP000483">
    <property type="protein sequence ID" value="ABL01326.1"/>
    <property type="molecule type" value="Genomic_DNA"/>
</dbReference>
<proteinExistence type="predicted"/>
<organism evidence="1 2">
    <name type="scientific">Pelobacter propionicus (strain DSM 2379 / NBRC 103807 / OttBd1)</name>
    <dbReference type="NCBI Taxonomy" id="338966"/>
    <lineage>
        <taxon>Bacteria</taxon>
        <taxon>Pseudomonadati</taxon>
        <taxon>Thermodesulfobacteriota</taxon>
        <taxon>Desulfuromonadia</taxon>
        <taxon>Desulfuromonadales</taxon>
        <taxon>Desulfuromonadaceae</taxon>
        <taxon>Pelobacter</taxon>
    </lineage>
</organism>
<name>A0R7V4_PELPD</name>
<dbReference type="AlphaFoldDB" id="A0R7V4"/>
<reference evidence="1 2" key="1">
    <citation type="submission" date="2006-10" db="EMBL/GenBank/DDBJ databases">
        <title>Complete sequence of plasmid pPRO1 of Pelobacter propionicus DSM 2379.</title>
        <authorList>
            <consortium name="US DOE Joint Genome Institute"/>
            <person name="Copeland A."/>
            <person name="Lucas S."/>
            <person name="Lapidus A."/>
            <person name="Barry K."/>
            <person name="Detter J.C."/>
            <person name="Glavina del Rio T."/>
            <person name="Hammon N."/>
            <person name="Israni S."/>
            <person name="Dalin E."/>
            <person name="Tice H."/>
            <person name="Pitluck S."/>
            <person name="Saunders E."/>
            <person name="Brettin T."/>
            <person name="Bruce D."/>
            <person name="Han C."/>
            <person name="Tapia R."/>
            <person name="Schmutz J."/>
            <person name="Larimer F."/>
            <person name="Land M."/>
            <person name="Hauser L."/>
            <person name="Kyrpides N."/>
            <person name="Kim E."/>
            <person name="Lovley D."/>
            <person name="Richardson P."/>
        </authorList>
    </citation>
    <scope>NUCLEOTIDE SEQUENCE [LARGE SCALE GENOMIC DNA]</scope>
    <source>
        <strain evidence="2">DSM 2379 / NBRC 103807 / OttBd1</strain>
        <plasmid evidence="2">Plasmid pPRO1</plasmid>
    </source>
</reference>
<accession>A0R7V4</accession>